<dbReference type="PROSITE" id="PS50943">
    <property type="entry name" value="HTH_CROC1"/>
    <property type="match status" value="1"/>
</dbReference>
<feature type="domain" description="HTH cro/C1-type" evidence="1">
    <location>
        <begin position="7"/>
        <end position="61"/>
    </location>
</feature>
<evidence type="ECO:0000313" key="3">
    <source>
        <dbReference type="Proteomes" id="UP000002217"/>
    </source>
</evidence>
<evidence type="ECO:0000259" key="1">
    <source>
        <dbReference type="PROSITE" id="PS50943"/>
    </source>
</evidence>
<dbReference type="EMBL" id="CP001720">
    <property type="protein sequence ID" value="ACV64873.1"/>
    <property type="molecule type" value="Genomic_DNA"/>
</dbReference>
<reference evidence="2 3" key="1">
    <citation type="journal article" date="2009" name="Stand. Genomic Sci.">
        <title>Complete genome sequence of Desulfotomaculum acetoxidans type strain (5575).</title>
        <authorList>
            <person name="Spring S."/>
            <person name="Lapidus A."/>
            <person name="Schroder M."/>
            <person name="Gleim D."/>
            <person name="Sims D."/>
            <person name="Meincke L."/>
            <person name="Glavina Del Rio T."/>
            <person name="Tice H."/>
            <person name="Copeland A."/>
            <person name="Cheng J.F."/>
            <person name="Lucas S."/>
            <person name="Chen F."/>
            <person name="Nolan M."/>
            <person name="Bruce D."/>
            <person name="Goodwin L."/>
            <person name="Pitluck S."/>
            <person name="Ivanova N."/>
            <person name="Mavromatis K."/>
            <person name="Mikhailova N."/>
            <person name="Pati A."/>
            <person name="Chen A."/>
            <person name="Palaniappan K."/>
            <person name="Land M."/>
            <person name="Hauser L."/>
            <person name="Chang Y.J."/>
            <person name="Jeffries C.D."/>
            <person name="Chain P."/>
            <person name="Saunders E."/>
            <person name="Brettin T."/>
            <person name="Detter J.C."/>
            <person name="Goker M."/>
            <person name="Bristow J."/>
            <person name="Eisen J.A."/>
            <person name="Markowitz V."/>
            <person name="Hugenholtz P."/>
            <person name="Kyrpides N.C."/>
            <person name="Klenk H.P."/>
            <person name="Han C."/>
        </authorList>
    </citation>
    <scope>NUCLEOTIDE SEQUENCE [LARGE SCALE GENOMIC DNA]</scope>
    <source>
        <strain evidence="3">ATCC 49208 / DSM 771 / VKM B-1644</strain>
    </source>
</reference>
<dbReference type="SMART" id="SM00530">
    <property type="entry name" value="HTH_XRE"/>
    <property type="match status" value="1"/>
</dbReference>
<dbReference type="HOGENOM" id="CLU_111500_0_0_9"/>
<dbReference type="RefSeq" id="WP_015759543.1">
    <property type="nucleotide sequence ID" value="NC_013216.1"/>
</dbReference>
<dbReference type="SUPFAM" id="SSF47413">
    <property type="entry name" value="lambda repressor-like DNA-binding domains"/>
    <property type="match status" value="1"/>
</dbReference>
<evidence type="ECO:0000313" key="2">
    <source>
        <dbReference type="EMBL" id="ACV64873.1"/>
    </source>
</evidence>
<keyword evidence="3" id="KW-1185">Reference proteome</keyword>
<dbReference type="Gene3D" id="1.10.260.40">
    <property type="entry name" value="lambda repressor-like DNA-binding domains"/>
    <property type="match status" value="1"/>
</dbReference>
<dbReference type="GO" id="GO:0003677">
    <property type="term" value="F:DNA binding"/>
    <property type="evidence" value="ECO:0007669"/>
    <property type="project" value="InterPro"/>
</dbReference>
<dbReference type="OrthoDB" id="2735991at2"/>
<dbReference type="AlphaFoldDB" id="C8VZC8"/>
<protein>
    <submittedName>
        <fullName evidence="2">Transcriptional regulator, XRE family</fullName>
    </submittedName>
</protein>
<dbReference type="InterPro" id="IPR010982">
    <property type="entry name" value="Lambda_DNA-bd_dom_sf"/>
</dbReference>
<proteinExistence type="predicted"/>
<dbReference type="Proteomes" id="UP000002217">
    <property type="component" value="Chromosome"/>
</dbReference>
<sequence length="170" mass="19430">MYVGVRVQKLRKHLGLSQKDFGECLGISQKHISQIEKDTREPSEQLIKHLCLRYNTSESWIKTGEGEMFTSPEESLKNIKTRLGERVFMDAINNIMKENGLAFAAGRAAHRADTGDPELDRMINILHDLWDAGEDLKGWTKVQFNRSFPDEVVEDVQKKQQETKGQAQIS</sequence>
<dbReference type="InterPro" id="IPR001387">
    <property type="entry name" value="Cro/C1-type_HTH"/>
</dbReference>
<dbReference type="CDD" id="cd00093">
    <property type="entry name" value="HTH_XRE"/>
    <property type="match status" value="1"/>
</dbReference>
<accession>C8VZC8</accession>
<dbReference type="eggNOG" id="COG1396">
    <property type="taxonomic scope" value="Bacteria"/>
</dbReference>
<dbReference type="Pfam" id="PF12844">
    <property type="entry name" value="HTH_19"/>
    <property type="match status" value="1"/>
</dbReference>
<name>C8VZC8_DESAS</name>
<gene>
    <name evidence="2" type="ordered locus">Dtox_4206</name>
</gene>
<dbReference type="KEGG" id="dae:Dtox_4206"/>
<dbReference type="STRING" id="485916.Dtox_4206"/>
<organism evidence="2 3">
    <name type="scientific">Desulfofarcimen acetoxidans (strain ATCC 49208 / DSM 771 / KCTC 5769 / VKM B-1644 / 5575)</name>
    <name type="common">Desulfotomaculum acetoxidans</name>
    <dbReference type="NCBI Taxonomy" id="485916"/>
    <lineage>
        <taxon>Bacteria</taxon>
        <taxon>Bacillati</taxon>
        <taxon>Bacillota</taxon>
        <taxon>Clostridia</taxon>
        <taxon>Eubacteriales</taxon>
        <taxon>Peptococcaceae</taxon>
        <taxon>Desulfofarcimen</taxon>
    </lineage>
</organism>